<keyword evidence="7" id="KW-0479">Metal-binding</keyword>
<evidence type="ECO:0000256" key="4">
    <source>
        <dbReference type="ARBA" id="ARBA00022475"/>
    </source>
</evidence>
<evidence type="ECO:0000256" key="8">
    <source>
        <dbReference type="ARBA" id="ARBA00022982"/>
    </source>
</evidence>
<evidence type="ECO:0000256" key="10">
    <source>
        <dbReference type="ARBA" id="ARBA00023004"/>
    </source>
</evidence>
<evidence type="ECO:0000256" key="2">
    <source>
        <dbReference type="ARBA" id="ARBA00007543"/>
    </source>
</evidence>
<dbReference type="Pfam" id="PF02322">
    <property type="entry name" value="Cyt_bd_oxida_II"/>
    <property type="match status" value="1"/>
</dbReference>
<keyword evidence="10" id="KW-0408">Iron</keyword>
<keyword evidence="8" id="KW-0249">Electron transport</keyword>
<dbReference type="RefSeq" id="WP_379870324.1">
    <property type="nucleotide sequence ID" value="NZ_JBHTBH010000003.1"/>
</dbReference>
<comment type="subcellular location">
    <subcellularLocation>
        <location evidence="1">Cell membrane</location>
        <topology evidence="1">Multi-pass membrane protein</topology>
    </subcellularLocation>
</comment>
<dbReference type="EMBL" id="JBHTBH010000003">
    <property type="protein sequence ID" value="MFC7327832.1"/>
    <property type="molecule type" value="Genomic_DNA"/>
</dbReference>
<keyword evidence="4" id="KW-1003">Cell membrane</keyword>
<evidence type="ECO:0000256" key="7">
    <source>
        <dbReference type="ARBA" id="ARBA00022723"/>
    </source>
</evidence>
<keyword evidence="3" id="KW-0813">Transport</keyword>
<feature type="transmembrane region" description="Helical" evidence="12">
    <location>
        <begin position="6"/>
        <end position="36"/>
    </location>
</feature>
<sequence>MDLPVIWFVAIAILWTGYFVLEGFDFGVGVLLPVVGRDNVDRRVVINSIGPVWDGNEVWLITAVGAMFAAFPAWYASMLSGLYLPMLLILLALIVRGVAFEYRGKVDSDRWRAAWDKAIVVGSLLPAVLWGVVFGNVVRGLQVDADQIVVGGLSDLVNPYSLLGGLTTLALFTLHGAVFLTLKTDGPVRRRARTAALRTAVATVPLLVLFVAWTQVAHGGGWTAPLAALAAGALVVGVLLAARGREGWSFTATATSIAAATALLFGALFPDVLPSTIDPAHSLTVWNAASAPYTLTVVSWVTLVALPVVIGYQAWSYWVFRRRVTREHIEPAPAYGGQGGAHASVRLPAARSEPPVPPIAG</sequence>
<organism evidence="13 14">
    <name type="scientific">Marinactinospora rubrisoli</name>
    <dbReference type="NCBI Taxonomy" id="2715399"/>
    <lineage>
        <taxon>Bacteria</taxon>
        <taxon>Bacillati</taxon>
        <taxon>Actinomycetota</taxon>
        <taxon>Actinomycetes</taxon>
        <taxon>Streptosporangiales</taxon>
        <taxon>Nocardiopsidaceae</taxon>
        <taxon>Marinactinospora</taxon>
    </lineage>
</organism>
<feature type="transmembrane region" description="Helical" evidence="12">
    <location>
        <begin position="248"/>
        <end position="269"/>
    </location>
</feature>
<evidence type="ECO:0000256" key="11">
    <source>
        <dbReference type="ARBA" id="ARBA00023136"/>
    </source>
</evidence>
<keyword evidence="9 12" id="KW-1133">Transmembrane helix</keyword>
<dbReference type="Proteomes" id="UP001596540">
    <property type="component" value="Unassembled WGS sequence"/>
</dbReference>
<feature type="transmembrane region" description="Helical" evidence="12">
    <location>
        <begin position="195"/>
        <end position="216"/>
    </location>
</feature>
<comment type="similarity">
    <text evidence="2">Belongs to the cytochrome ubiquinol oxidase subunit 2 family.</text>
</comment>
<feature type="transmembrane region" description="Helical" evidence="12">
    <location>
        <begin position="114"/>
        <end position="133"/>
    </location>
</feature>
<proteinExistence type="inferred from homology"/>
<dbReference type="PANTHER" id="PTHR43141:SF5">
    <property type="entry name" value="CYTOCHROME BD-I UBIQUINOL OXIDASE SUBUNIT 2"/>
    <property type="match status" value="1"/>
</dbReference>
<keyword evidence="14" id="KW-1185">Reference proteome</keyword>
<feature type="transmembrane region" description="Helical" evidence="12">
    <location>
        <begin position="160"/>
        <end position="183"/>
    </location>
</feature>
<comment type="caution">
    <text evidence="13">The sequence shown here is derived from an EMBL/GenBank/DDBJ whole genome shotgun (WGS) entry which is preliminary data.</text>
</comment>
<keyword evidence="11 12" id="KW-0472">Membrane</keyword>
<feature type="transmembrane region" description="Helical" evidence="12">
    <location>
        <begin position="222"/>
        <end position="241"/>
    </location>
</feature>
<evidence type="ECO:0000256" key="3">
    <source>
        <dbReference type="ARBA" id="ARBA00022448"/>
    </source>
</evidence>
<protein>
    <submittedName>
        <fullName evidence="13">Cytochrome d ubiquinol oxidase subunit II</fullName>
    </submittedName>
</protein>
<keyword evidence="6 12" id="KW-0812">Transmembrane</keyword>
<feature type="transmembrane region" description="Helical" evidence="12">
    <location>
        <begin position="82"/>
        <end position="102"/>
    </location>
</feature>
<gene>
    <name evidence="13" type="primary">cydB</name>
    <name evidence="13" type="ORF">ACFQRF_08760</name>
</gene>
<evidence type="ECO:0000256" key="1">
    <source>
        <dbReference type="ARBA" id="ARBA00004651"/>
    </source>
</evidence>
<dbReference type="NCBIfam" id="TIGR00203">
    <property type="entry name" value="cydB"/>
    <property type="match status" value="1"/>
</dbReference>
<evidence type="ECO:0000256" key="9">
    <source>
        <dbReference type="ARBA" id="ARBA00022989"/>
    </source>
</evidence>
<name>A0ABW2KCU2_9ACTN</name>
<accession>A0ABW2KCU2</accession>
<evidence type="ECO:0000256" key="6">
    <source>
        <dbReference type="ARBA" id="ARBA00022692"/>
    </source>
</evidence>
<evidence type="ECO:0000256" key="5">
    <source>
        <dbReference type="ARBA" id="ARBA00022617"/>
    </source>
</evidence>
<evidence type="ECO:0000313" key="13">
    <source>
        <dbReference type="EMBL" id="MFC7327832.1"/>
    </source>
</evidence>
<dbReference type="PIRSF" id="PIRSF000267">
    <property type="entry name" value="Cyt_oxidse_sub2"/>
    <property type="match status" value="1"/>
</dbReference>
<dbReference type="PANTHER" id="PTHR43141">
    <property type="entry name" value="CYTOCHROME BD2 SUBUNIT II"/>
    <property type="match status" value="1"/>
</dbReference>
<dbReference type="InterPro" id="IPR003317">
    <property type="entry name" value="Cyt-d_oxidase_su2"/>
</dbReference>
<evidence type="ECO:0000256" key="12">
    <source>
        <dbReference type="SAM" id="Phobius"/>
    </source>
</evidence>
<reference evidence="14" key="1">
    <citation type="journal article" date="2019" name="Int. J. Syst. Evol. Microbiol.">
        <title>The Global Catalogue of Microorganisms (GCM) 10K type strain sequencing project: providing services to taxonomists for standard genome sequencing and annotation.</title>
        <authorList>
            <consortium name="The Broad Institute Genomics Platform"/>
            <consortium name="The Broad Institute Genome Sequencing Center for Infectious Disease"/>
            <person name="Wu L."/>
            <person name="Ma J."/>
        </authorList>
    </citation>
    <scope>NUCLEOTIDE SEQUENCE [LARGE SCALE GENOMIC DNA]</scope>
    <source>
        <strain evidence="14">CGMCC 4.7382</strain>
    </source>
</reference>
<keyword evidence="5" id="KW-0349">Heme</keyword>
<feature type="transmembrane region" description="Helical" evidence="12">
    <location>
        <begin position="297"/>
        <end position="320"/>
    </location>
</feature>
<evidence type="ECO:0000313" key="14">
    <source>
        <dbReference type="Proteomes" id="UP001596540"/>
    </source>
</evidence>